<evidence type="ECO:0000313" key="2">
    <source>
        <dbReference type="EMBL" id="MBB4632283.1"/>
    </source>
</evidence>
<dbReference type="Pfam" id="PF03091">
    <property type="entry name" value="CutA1"/>
    <property type="match status" value="1"/>
</dbReference>
<dbReference type="RefSeq" id="WP_184068543.1">
    <property type="nucleotide sequence ID" value="NZ_JACHNZ010000019.1"/>
</dbReference>
<dbReference type="Gene3D" id="3.30.70.120">
    <property type="match status" value="1"/>
</dbReference>
<evidence type="ECO:0000313" key="3">
    <source>
        <dbReference type="Proteomes" id="UP000566324"/>
    </source>
</evidence>
<dbReference type="InterPro" id="IPR011322">
    <property type="entry name" value="N-reg_PII-like_a/b"/>
</dbReference>
<protein>
    <submittedName>
        <fullName evidence="2">Periplasmic divalent cation tolerance protein</fullName>
    </submittedName>
</protein>
<dbReference type="PANTHER" id="PTHR23419:SF8">
    <property type="entry name" value="FI09726P"/>
    <property type="match status" value="1"/>
</dbReference>
<dbReference type="GO" id="GO:0010038">
    <property type="term" value="P:response to metal ion"/>
    <property type="evidence" value="ECO:0007669"/>
    <property type="project" value="InterPro"/>
</dbReference>
<dbReference type="InterPro" id="IPR015867">
    <property type="entry name" value="N-reg_PII/ATP_PRibTrfase_C"/>
</dbReference>
<proteinExistence type="inferred from homology"/>
<dbReference type="Proteomes" id="UP000566324">
    <property type="component" value="Unassembled WGS sequence"/>
</dbReference>
<comment type="similarity">
    <text evidence="1">Belongs to the CutA family.</text>
</comment>
<dbReference type="EMBL" id="JACHNZ010000019">
    <property type="protein sequence ID" value="MBB4632283.1"/>
    <property type="molecule type" value="Genomic_DNA"/>
</dbReference>
<dbReference type="PANTHER" id="PTHR23419">
    <property type="entry name" value="DIVALENT CATION TOLERANCE CUTA-RELATED"/>
    <property type="match status" value="1"/>
</dbReference>
<comment type="caution">
    <text evidence="2">The sequence shown here is derived from an EMBL/GenBank/DDBJ whole genome shotgun (WGS) entry which is preliminary data.</text>
</comment>
<reference evidence="2 3" key="1">
    <citation type="submission" date="2020-08" db="EMBL/GenBank/DDBJ databases">
        <title>Genomic Encyclopedia of Type Strains, Phase IV (KMG-IV): sequencing the most valuable type-strain genomes for metagenomic binning, comparative biology and taxonomic classification.</title>
        <authorList>
            <person name="Goeker M."/>
        </authorList>
    </citation>
    <scope>NUCLEOTIDE SEQUENCE [LARGE SCALE GENOMIC DNA]</scope>
    <source>
        <strain evidence="2 3">DSM 17328</strain>
    </source>
</reference>
<dbReference type="SUPFAM" id="SSF54913">
    <property type="entry name" value="GlnB-like"/>
    <property type="match status" value="1"/>
</dbReference>
<organism evidence="2 3">
    <name type="scientific">Sphingosinicella soli</name>
    <dbReference type="NCBI Taxonomy" id="333708"/>
    <lineage>
        <taxon>Bacteria</taxon>
        <taxon>Pseudomonadati</taxon>
        <taxon>Pseudomonadota</taxon>
        <taxon>Alphaproteobacteria</taxon>
        <taxon>Sphingomonadales</taxon>
        <taxon>Sphingosinicellaceae</taxon>
        <taxon>Sphingosinicella</taxon>
    </lineage>
</organism>
<dbReference type="InterPro" id="IPR004323">
    <property type="entry name" value="Ion_tolerance_CutA"/>
</dbReference>
<keyword evidence="3" id="KW-1185">Reference proteome</keyword>
<sequence>MSSGIVSVYVTFASAENAARIGRQMVEERLAACINVLGPALSIYRWQGKVEEANEVAALFKTTAGCAEILAKRLAEVHGYENPAVTVWPIEHAPAAYVQWVRAQVR</sequence>
<name>A0A7W7B394_9SPHN</name>
<dbReference type="GO" id="GO:0005507">
    <property type="term" value="F:copper ion binding"/>
    <property type="evidence" value="ECO:0007669"/>
    <property type="project" value="TreeGrafter"/>
</dbReference>
<accession>A0A7W7B394</accession>
<gene>
    <name evidence="2" type="ORF">GGQ98_001903</name>
</gene>
<evidence type="ECO:0000256" key="1">
    <source>
        <dbReference type="ARBA" id="ARBA00010169"/>
    </source>
</evidence>
<dbReference type="AlphaFoldDB" id="A0A7W7B394"/>